<evidence type="ECO:0000259" key="8">
    <source>
        <dbReference type="PROSITE" id="PS50113"/>
    </source>
</evidence>
<dbReference type="SUPFAM" id="SSF55874">
    <property type="entry name" value="ATPase domain of HSP90 chaperone/DNA topoisomerase II/histidine kinase"/>
    <property type="match status" value="1"/>
</dbReference>
<evidence type="ECO:0000256" key="4">
    <source>
        <dbReference type="ARBA" id="ARBA00022679"/>
    </source>
</evidence>
<evidence type="ECO:0000256" key="1">
    <source>
        <dbReference type="ARBA" id="ARBA00000085"/>
    </source>
</evidence>
<sequence>MIATIAPLPKPIPPCDGSFLPPGEIPAALTSKASPEFADERRCFREILSSVPAVVFEHWMVNDAAGRRSFISSYVEELFGFTSEEWLVTPTFWASRIHPEDRPWVMADASELFAGRREESRQVFRWLHKDGRTVWGETHLVAVRNEAGQTCGVRGVTLDVTERIGTAEELRWKSAFLEAQTNANLDGILVVNEHGKTLFYNRKMAEVWRLPQEIVDQKEDGAMLRYVLGTIVRPEQFLQRVEYLYAHPNEVSRDEIALTDGRFLDRYSSPVFGENGTYYGRIWTFRDISDRKRAEAEAEDLNRQLVGLSREAGMAEVATSVLHNVGNVLNSVNVSIGLATEKVNHLKITSLSRLASMLNEHAADLPAFFTHHPQGSRIPQFLGQLAEHFAAEQQTLLQELASLQSNLEHINEIVAMQQHYATAGGVIEVLPLADVVEDALRMNTAAFERHGSRVVREFDMTLPPMPIDRNKILLILVNLIRNAKYACDEGGRPDKCITLRTGLAETGAVTISVSDNGVGILPENLARIFEHGFTTRKNGHGFGLHSSALAAQEMNGALRVHSDGIGTGATFILELPLKADPS</sequence>
<name>B4D7C0_9BACT</name>
<keyword evidence="4" id="KW-0808">Transferase</keyword>
<dbReference type="Gene3D" id="3.30.450.20">
    <property type="entry name" value="PAS domain"/>
    <property type="match status" value="2"/>
</dbReference>
<evidence type="ECO:0000313" key="9">
    <source>
        <dbReference type="EMBL" id="EDY17771.1"/>
    </source>
</evidence>
<dbReference type="AlphaFoldDB" id="B4D7C0"/>
<evidence type="ECO:0000259" key="6">
    <source>
        <dbReference type="PROSITE" id="PS50109"/>
    </source>
</evidence>
<dbReference type="Gene3D" id="3.30.565.10">
    <property type="entry name" value="Histidine kinase-like ATPase, C-terminal domain"/>
    <property type="match status" value="1"/>
</dbReference>
<dbReference type="PRINTS" id="PR00344">
    <property type="entry name" value="BCTRLSENSOR"/>
</dbReference>
<dbReference type="GO" id="GO:0004673">
    <property type="term" value="F:protein histidine kinase activity"/>
    <property type="evidence" value="ECO:0007669"/>
    <property type="project" value="UniProtKB-EC"/>
</dbReference>
<dbReference type="InterPro" id="IPR001610">
    <property type="entry name" value="PAC"/>
</dbReference>
<keyword evidence="3" id="KW-0597">Phosphoprotein</keyword>
<accession>B4D7C0</accession>
<evidence type="ECO:0000256" key="5">
    <source>
        <dbReference type="ARBA" id="ARBA00022777"/>
    </source>
</evidence>
<feature type="domain" description="Histidine kinase" evidence="6">
    <location>
        <begin position="394"/>
        <end position="579"/>
    </location>
</feature>
<protein>
    <recommendedName>
        <fullName evidence="2">histidine kinase</fullName>
        <ecNumber evidence="2">2.7.13.3</ecNumber>
    </recommendedName>
</protein>
<comment type="caution">
    <text evidence="9">The sequence shown here is derived from an EMBL/GenBank/DDBJ whole genome shotgun (WGS) entry which is preliminary data.</text>
</comment>
<dbReference type="InParanoid" id="B4D7C0"/>
<dbReference type="Pfam" id="PF08447">
    <property type="entry name" value="PAS_3"/>
    <property type="match status" value="1"/>
</dbReference>
<dbReference type="RefSeq" id="WP_006982131.1">
    <property type="nucleotide sequence ID" value="NZ_ABVL01000017.1"/>
</dbReference>
<dbReference type="eggNOG" id="COG4191">
    <property type="taxonomic scope" value="Bacteria"/>
</dbReference>
<dbReference type="SMART" id="SM00091">
    <property type="entry name" value="PAS"/>
    <property type="match status" value="2"/>
</dbReference>
<dbReference type="PANTHER" id="PTHR43304">
    <property type="entry name" value="PHYTOCHROME-LIKE PROTEIN CPH1"/>
    <property type="match status" value="1"/>
</dbReference>
<feature type="domain" description="PAC" evidence="8">
    <location>
        <begin position="249"/>
        <end position="300"/>
    </location>
</feature>
<dbReference type="InterPro" id="IPR003594">
    <property type="entry name" value="HATPase_dom"/>
</dbReference>
<dbReference type="Proteomes" id="UP000005824">
    <property type="component" value="Unassembled WGS sequence"/>
</dbReference>
<dbReference type="InterPro" id="IPR000700">
    <property type="entry name" value="PAS-assoc_C"/>
</dbReference>
<dbReference type="eggNOG" id="COG3829">
    <property type="taxonomic scope" value="Bacteria"/>
</dbReference>
<dbReference type="SMART" id="SM00387">
    <property type="entry name" value="HATPase_c"/>
    <property type="match status" value="1"/>
</dbReference>
<dbReference type="EC" id="2.7.13.3" evidence="2"/>
<dbReference type="InterPro" id="IPR000014">
    <property type="entry name" value="PAS"/>
</dbReference>
<dbReference type="PROSITE" id="PS50109">
    <property type="entry name" value="HIS_KIN"/>
    <property type="match status" value="1"/>
</dbReference>
<dbReference type="InterPro" id="IPR013655">
    <property type="entry name" value="PAS_fold_3"/>
</dbReference>
<proteinExistence type="predicted"/>
<feature type="domain" description="PAS" evidence="7">
    <location>
        <begin position="63"/>
        <end position="116"/>
    </location>
</feature>
<dbReference type="InterPro" id="IPR004358">
    <property type="entry name" value="Sig_transdc_His_kin-like_C"/>
</dbReference>
<dbReference type="InterPro" id="IPR035965">
    <property type="entry name" value="PAS-like_dom_sf"/>
</dbReference>
<evidence type="ECO:0000313" key="10">
    <source>
        <dbReference type="Proteomes" id="UP000005824"/>
    </source>
</evidence>
<evidence type="ECO:0000256" key="2">
    <source>
        <dbReference type="ARBA" id="ARBA00012438"/>
    </source>
</evidence>
<dbReference type="Pfam" id="PF02518">
    <property type="entry name" value="HATPase_c"/>
    <property type="match status" value="1"/>
</dbReference>
<dbReference type="InterPro" id="IPR052162">
    <property type="entry name" value="Sensor_kinase/Photoreceptor"/>
</dbReference>
<dbReference type="PANTHER" id="PTHR43304:SF1">
    <property type="entry name" value="PAC DOMAIN-CONTAINING PROTEIN"/>
    <property type="match status" value="1"/>
</dbReference>
<comment type="catalytic activity">
    <reaction evidence="1">
        <text>ATP + protein L-histidine = ADP + protein N-phospho-L-histidine.</text>
        <dbReference type="EC" id="2.7.13.3"/>
    </reaction>
</comment>
<evidence type="ECO:0000259" key="7">
    <source>
        <dbReference type="PROSITE" id="PS50112"/>
    </source>
</evidence>
<dbReference type="EMBL" id="ABVL01000017">
    <property type="protein sequence ID" value="EDY17771.1"/>
    <property type="molecule type" value="Genomic_DNA"/>
</dbReference>
<evidence type="ECO:0000256" key="3">
    <source>
        <dbReference type="ARBA" id="ARBA00022553"/>
    </source>
</evidence>
<gene>
    <name evidence="9" type="ORF">CfE428DRAFT_4810</name>
</gene>
<dbReference type="SUPFAM" id="SSF55785">
    <property type="entry name" value="PYP-like sensor domain (PAS domain)"/>
    <property type="match status" value="2"/>
</dbReference>
<dbReference type="PROSITE" id="PS50112">
    <property type="entry name" value="PAS"/>
    <property type="match status" value="1"/>
</dbReference>
<dbReference type="STRING" id="497964.CfE428DRAFT_4810"/>
<organism evidence="9 10">
    <name type="scientific">Chthoniobacter flavus Ellin428</name>
    <dbReference type="NCBI Taxonomy" id="497964"/>
    <lineage>
        <taxon>Bacteria</taxon>
        <taxon>Pseudomonadati</taxon>
        <taxon>Verrucomicrobiota</taxon>
        <taxon>Spartobacteria</taxon>
        <taxon>Chthoniobacterales</taxon>
        <taxon>Chthoniobacteraceae</taxon>
        <taxon>Chthoniobacter</taxon>
    </lineage>
</organism>
<keyword evidence="5 9" id="KW-0418">Kinase</keyword>
<dbReference type="NCBIfam" id="TIGR00229">
    <property type="entry name" value="sensory_box"/>
    <property type="match status" value="1"/>
</dbReference>
<feature type="domain" description="PAC" evidence="8">
    <location>
        <begin position="117"/>
        <end position="172"/>
    </location>
</feature>
<dbReference type="InterPro" id="IPR036890">
    <property type="entry name" value="HATPase_C_sf"/>
</dbReference>
<dbReference type="Pfam" id="PF13426">
    <property type="entry name" value="PAS_9"/>
    <property type="match status" value="1"/>
</dbReference>
<dbReference type="CDD" id="cd00130">
    <property type="entry name" value="PAS"/>
    <property type="match status" value="1"/>
</dbReference>
<reference evidence="9 10" key="1">
    <citation type="journal article" date="2011" name="J. Bacteriol.">
        <title>Genome sequence of Chthoniobacter flavus Ellin428, an aerobic heterotrophic soil bacterium.</title>
        <authorList>
            <person name="Kant R."/>
            <person name="van Passel M.W."/>
            <person name="Palva A."/>
            <person name="Lucas S."/>
            <person name="Lapidus A."/>
            <person name="Glavina Del Rio T."/>
            <person name="Dalin E."/>
            <person name="Tice H."/>
            <person name="Bruce D."/>
            <person name="Goodwin L."/>
            <person name="Pitluck S."/>
            <person name="Larimer F.W."/>
            <person name="Land M.L."/>
            <person name="Hauser L."/>
            <person name="Sangwan P."/>
            <person name="de Vos W.M."/>
            <person name="Janssen P.H."/>
            <person name="Smidt H."/>
        </authorList>
    </citation>
    <scope>NUCLEOTIDE SEQUENCE [LARGE SCALE GENOMIC DNA]</scope>
    <source>
        <strain evidence="9 10">Ellin428</strain>
    </source>
</reference>
<dbReference type="InterPro" id="IPR005467">
    <property type="entry name" value="His_kinase_dom"/>
</dbReference>
<dbReference type="PROSITE" id="PS50113">
    <property type="entry name" value="PAC"/>
    <property type="match status" value="2"/>
</dbReference>
<keyword evidence="10" id="KW-1185">Reference proteome</keyword>
<dbReference type="SMART" id="SM00086">
    <property type="entry name" value="PAC"/>
    <property type="match status" value="1"/>
</dbReference>